<comment type="caution">
    <text evidence="3">The sequence shown here is derived from an EMBL/GenBank/DDBJ whole genome shotgun (WGS) entry which is preliminary data.</text>
</comment>
<name>A0A7X1F782_9SPHN</name>
<proteinExistence type="predicted"/>
<dbReference type="AlphaFoldDB" id="A0A7X1F782"/>
<organism evidence="3 4">
    <name type="scientific">Novosphingobium aerophilum</name>
    <dbReference type="NCBI Taxonomy" id="2839843"/>
    <lineage>
        <taxon>Bacteria</taxon>
        <taxon>Pseudomonadati</taxon>
        <taxon>Pseudomonadota</taxon>
        <taxon>Alphaproteobacteria</taxon>
        <taxon>Sphingomonadales</taxon>
        <taxon>Sphingomonadaceae</taxon>
        <taxon>Novosphingobium</taxon>
    </lineage>
</organism>
<feature type="region of interest" description="Disordered" evidence="2">
    <location>
        <begin position="20"/>
        <end position="47"/>
    </location>
</feature>
<evidence type="ECO:0000256" key="1">
    <source>
        <dbReference type="SAM" id="Coils"/>
    </source>
</evidence>
<evidence type="ECO:0000313" key="3">
    <source>
        <dbReference type="EMBL" id="MBC2651534.1"/>
    </source>
</evidence>
<accession>A0A7X1F782</accession>
<dbReference type="Proteomes" id="UP000520156">
    <property type="component" value="Unassembled WGS sequence"/>
</dbReference>
<gene>
    <name evidence="3" type="ORF">H7F49_07450</name>
</gene>
<dbReference type="EMBL" id="JACLAU010000007">
    <property type="protein sequence ID" value="MBC2651534.1"/>
    <property type="molecule type" value="Genomic_DNA"/>
</dbReference>
<reference evidence="3 4" key="1">
    <citation type="submission" date="2020-08" db="EMBL/GenBank/DDBJ databases">
        <title>The genome sequence of Novosphingobium flavum 4Y4.</title>
        <authorList>
            <person name="Liu Y."/>
        </authorList>
    </citation>
    <scope>NUCLEOTIDE SEQUENCE [LARGE SCALE GENOMIC DNA]</scope>
    <source>
        <strain evidence="3 4">4Y4</strain>
    </source>
</reference>
<protein>
    <submittedName>
        <fullName evidence="3">Uncharacterized protein</fullName>
    </submittedName>
</protein>
<dbReference type="RefSeq" id="WP_185682938.1">
    <property type="nucleotide sequence ID" value="NZ_JACLAU010000007.1"/>
</dbReference>
<evidence type="ECO:0000256" key="2">
    <source>
        <dbReference type="SAM" id="MobiDB-lite"/>
    </source>
</evidence>
<keyword evidence="1" id="KW-0175">Coiled coil</keyword>
<feature type="coiled-coil region" evidence="1">
    <location>
        <begin position="50"/>
        <end position="114"/>
    </location>
</feature>
<keyword evidence="4" id="KW-1185">Reference proteome</keyword>
<sequence length="866" mass="92307">MLEDLADRQSAEFARLAAAIERRGDPAMPAGPAAPAPKERPAALSDPDEVKILKRKYRRAQADAVRLKEELAEAQRQDEVKILKRKYRRAQADAVRLKEELAEAQRQLAQAMASTEPMRTRIRHAVKRSLESMARQIPGGKRRLDRSRQRRELALITSSDLFDAAWYLDTYPDIAEAGLDPAAHYLKSGWQETRDPGPDFSTSGYLKANRDVARSGINPLLHYIEHGMSEGRSVGVGVRPQVARSTEIFAPPAPCVQFAFARADTIRWQRSHALLRSCPDPVTVDGLAVGRALCSPDVLDALAQRLTQLTGCTPVIAGPVAEAGAPPIGHATPEMVDAWFLRQTMLRMNWSGVGGEARIVRAMQWTAAGGVSLVGEGLVSGSLSFIDLELRTALHPLLLIFATPDGIVVGADLLSFPSLCRGGLHHAELGPPCGTEAGGHRSLVVRSRALEDAWAATAGDDRSPLLRNLRINLAASDGAEPVLQNDLQSWLADVMQIGLAEPIGPSDGNPKVVAFLADKACASPVHATGRRSAATGTLELSADCFPTIGILVASATEHASAPSDQVAVSLICTTEDPALGALAAILPPCCPNLEVEKPLAADRLWPLLLGACPPRGVPGAIRCDGIVRADARLLEPTAQSVALLGESPRSAAVTLVLAPAQWAEDGLAAAMLALARQSGAEIAEVCCLGQAEAGSMRLIELALNVPVRSVFDTPGVLRELRTELVLYLGTGVVLHDHRTLAVLSDLVLRNGIVGAACPLLAHSRQGRDWSLAVADAGTAICGSASIELASEITRLWDSIMPVATLPDDLWLARRQALSGSDPVHGMQILTTQLTASYHGSRNPAEAKIDIMLPPASQALELARWLA</sequence>
<evidence type="ECO:0000313" key="4">
    <source>
        <dbReference type="Proteomes" id="UP000520156"/>
    </source>
</evidence>